<dbReference type="PANTHER" id="PTHR30504:SF2">
    <property type="entry name" value="GLUCANS BIOSYNTHESIS PROTEIN G"/>
    <property type="match status" value="1"/>
</dbReference>
<protein>
    <submittedName>
        <fullName evidence="3">Glucans biosynthesis protein</fullName>
    </submittedName>
</protein>
<dbReference type="AlphaFoldDB" id="A0A7W5H4Q5"/>
<comment type="subcellular location">
    <subcellularLocation>
        <location evidence="1">Periplasm</location>
    </subcellularLocation>
</comment>
<proteinExistence type="predicted"/>
<dbReference type="InterPro" id="IPR011013">
    <property type="entry name" value="Gal_mutarotase_sf_dom"/>
</dbReference>
<organism evidence="3 4">
    <name type="scientific">Aporhodopirellula rubra</name>
    <dbReference type="NCBI Taxonomy" id="980271"/>
    <lineage>
        <taxon>Bacteria</taxon>
        <taxon>Pseudomonadati</taxon>
        <taxon>Planctomycetota</taxon>
        <taxon>Planctomycetia</taxon>
        <taxon>Pirellulales</taxon>
        <taxon>Pirellulaceae</taxon>
        <taxon>Aporhodopirellula</taxon>
    </lineage>
</organism>
<reference evidence="3 4" key="1">
    <citation type="submission" date="2020-08" db="EMBL/GenBank/DDBJ databases">
        <title>Genomic Encyclopedia of Type Strains, Phase III (KMG-III): the genomes of soil and plant-associated and newly described type strains.</title>
        <authorList>
            <person name="Whitman W."/>
        </authorList>
    </citation>
    <scope>NUCLEOTIDE SEQUENCE [LARGE SCALE GENOMIC DNA]</scope>
    <source>
        <strain evidence="3 4">CECT 8075</strain>
    </source>
</reference>
<accession>A0A7W5H4Q5</accession>
<name>A0A7W5H4Q5_9BACT</name>
<dbReference type="Pfam" id="PF04349">
    <property type="entry name" value="MdoG"/>
    <property type="match status" value="1"/>
</dbReference>
<gene>
    <name evidence="3" type="ORF">FHS27_002459</name>
</gene>
<dbReference type="SUPFAM" id="SSF74650">
    <property type="entry name" value="Galactose mutarotase-like"/>
    <property type="match status" value="1"/>
</dbReference>
<dbReference type="EMBL" id="JACHXU010000007">
    <property type="protein sequence ID" value="MBB3206647.1"/>
    <property type="molecule type" value="Genomic_DNA"/>
</dbReference>
<dbReference type="GO" id="GO:0051274">
    <property type="term" value="P:beta-glucan biosynthetic process"/>
    <property type="evidence" value="ECO:0007669"/>
    <property type="project" value="TreeGrafter"/>
</dbReference>
<dbReference type="InterPro" id="IPR014718">
    <property type="entry name" value="GH-type_carb-bd"/>
</dbReference>
<evidence type="ECO:0000313" key="4">
    <source>
        <dbReference type="Proteomes" id="UP000536179"/>
    </source>
</evidence>
<dbReference type="InterPro" id="IPR014438">
    <property type="entry name" value="Glucan_biosyn_MdoG/MdoD"/>
</dbReference>
<dbReference type="PIRSF" id="PIRSF006281">
    <property type="entry name" value="MdoG"/>
    <property type="match status" value="1"/>
</dbReference>
<dbReference type="Gene3D" id="2.70.98.10">
    <property type="match status" value="1"/>
</dbReference>
<evidence type="ECO:0000313" key="3">
    <source>
        <dbReference type="EMBL" id="MBB3206647.1"/>
    </source>
</evidence>
<dbReference type="PANTHER" id="PTHR30504">
    <property type="entry name" value="GLUCANS BIOSYNTHESIS PROTEIN"/>
    <property type="match status" value="1"/>
</dbReference>
<dbReference type="RefSeq" id="WP_184305105.1">
    <property type="nucleotide sequence ID" value="NZ_JACHXU010000007.1"/>
</dbReference>
<dbReference type="GO" id="GO:0030288">
    <property type="term" value="C:outer membrane-bounded periplasmic space"/>
    <property type="evidence" value="ECO:0007669"/>
    <property type="project" value="TreeGrafter"/>
</dbReference>
<feature type="domain" description="Glucan biosynthesis periplasmic MdoG C-terminal" evidence="2">
    <location>
        <begin position="52"/>
        <end position="551"/>
    </location>
</feature>
<evidence type="ECO:0000256" key="1">
    <source>
        <dbReference type="ARBA" id="ARBA00004418"/>
    </source>
</evidence>
<dbReference type="GO" id="GO:0030246">
    <property type="term" value="F:carbohydrate binding"/>
    <property type="evidence" value="ECO:0007669"/>
    <property type="project" value="InterPro"/>
</dbReference>
<evidence type="ECO:0000259" key="2">
    <source>
        <dbReference type="Pfam" id="PF04349"/>
    </source>
</evidence>
<comment type="caution">
    <text evidence="3">The sequence shown here is derived from an EMBL/GenBank/DDBJ whole genome shotgun (WGS) entry which is preliminary data.</text>
</comment>
<keyword evidence="4" id="KW-1185">Reference proteome</keyword>
<dbReference type="Proteomes" id="UP000536179">
    <property type="component" value="Unassembled WGS sequence"/>
</dbReference>
<sequence length="570" mass="64115">MITRHLSIVLVVLAAVHVNQPIRAERPESNTTEQTSLTSVRRASKPELHVSDFEDLKALARQTAATAYVPEPPLIPVLAQMNYEQYREIQFRHDQGVWNDSRHPFWLEFFHRGFVQQDRVDVYQVNHDSRSGAAKQIQYYPDQFHFGGAAADLNVPPSVGYAGIKIAGRFEPEGDPQELLTFLGSSYFRSRTADTVYGTSARGLAVNIGMNQDEEFPDFRSFWVQEPSPSDRTVRVLALLDSPTLAGAYEFAFDPGATVSQMDVRATLYFREAPDKLAIAPLTSMWIWGDGLQGPPLDERPSVHDCDGLLIHEGDDWTWRGLARLPYPSVTSTAVRDVQGFGLLQRDRDFEHYRDSNARYHERPSVWVRPNDSWGQGRIELLEIPGAHEGIDNIGAYFVSDTPVDGNHPMELNYTVFFFSDEAALRSAVIPIDESGSQLLTCRAFDVKRNDERIMLELEFGQPDPDDGDSIASVDDFTEAVDAHGITDHTPGFVDAAAQLIRGKLIDQSVERTATGYSVMIEMEATEDAAIEIELTLKDDKGNRMSETFRYLCPHETPTFTYPAVYTRQE</sequence>
<dbReference type="GO" id="GO:0003824">
    <property type="term" value="F:catalytic activity"/>
    <property type="evidence" value="ECO:0007669"/>
    <property type="project" value="InterPro"/>
</dbReference>
<dbReference type="InterPro" id="IPR007444">
    <property type="entry name" value="Glucan_biosyn_MdoG_C"/>
</dbReference>